<dbReference type="RefSeq" id="WP_187027841.1">
    <property type="nucleotide sequence ID" value="NZ_AP023420.1"/>
</dbReference>
<dbReference type="GO" id="GO:0016491">
    <property type="term" value="F:oxidoreductase activity"/>
    <property type="evidence" value="ECO:0007669"/>
    <property type="project" value="UniProtKB-KW"/>
</dbReference>
<keyword evidence="3" id="KW-0753">Steroid metabolism</keyword>
<dbReference type="InterPro" id="IPR036291">
    <property type="entry name" value="NAD(P)-bd_dom_sf"/>
</dbReference>
<keyword evidence="5" id="KW-1185">Reference proteome</keyword>
<dbReference type="CDD" id="cd05233">
    <property type="entry name" value="SDR_c"/>
    <property type="match status" value="1"/>
</dbReference>
<accession>A0A810QHS3</accession>
<name>A0A810QHS3_9FIRM</name>
<reference evidence="4" key="1">
    <citation type="submission" date="2020-09" db="EMBL/GenBank/DDBJ databases">
        <title>New species isolated from human feces.</title>
        <authorList>
            <person name="Kitahara M."/>
            <person name="Shigeno Y."/>
            <person name="Shime M."/>
            <person name="Matsumoto Y."/>
            <person name="Nakamura S."/>
            <person name="Motooka D."/>
            <person name="Fukuoka S."/>
            <person name="Nishikawa H."/>
            <person name="Benno Y."/>
        </authorList>
    </citation>
    <scope>NUCLEOTIDE SEQUENCE</scope>
    <source>
        <strain evidence="4">MM59</strain>
    </source>
</reference>
<dbReference type="SUPFAM" id="SSF51735">
    <property type="entry name" value="NAD(P)-binding Rossmann-fold domains"/>
    <property type="match status" value="1"/>
</dbReference>
<dbReference type="SMR" id="A0A810QHS3"/>
<protein>
    <submittedName>
        <fullName evidence="4">Beta-ketoacyl-ACP reductase</fullName>
    </submittedName>
</protein>
<evidence type="ECO:0000313" key="4">
    <source>
        <dbReference type="EMBL" id="BCK83993.1"/>
    </source>
</evidence>
<dbReference type="EMBL" id="AP023420">
    <property type="protein sequence ID" value="BCK83993.1"/>
    <property type="molecule type" value="Genomic_DNA"/>
</dbReference>
<dbReference type="InterPro" id="IPR050259">
    <property type="entry name" value="SDR"/>
</dbReference>
<sequence length="250" mass="26996">MSELLKGNAAIVTGSSRGIGKAIALAFAEHGADLVIHGTNQTALEALREEIRGMGARCEYVAGDIGEYDTARRLAETCLSAYGRIDTLVNNAGINSRYRFEDLPLEEWDRMLRTNLTSAFYTCKCVVPHMLEQKSGCIINMSSSAGKTAHPNASICYGVSKAGINSLTQKLAYDLAPSGIRVNAVCPGPIETDMSQQWTPEYREKVYSAIPLRRLGTGEDVANVAVFLASEMSAFIVGESINVNGGKYMN</sequence>
<comment type="similarity">
    <text evidence="1">Belongs to the short-chain dehydrogenases/reductases (SDR) family.</text>
</comment>
<gene>
    <name evidence="4" type="primary">fabG_1</name>
    <name evidence="4" type="ORF">MM59RIKEN_13120</name>
</gene>
<keyword evidence="2" id="KW-0560">Oxidoreductase</keyword>
<evidence type="ECO:0000256" key="3">
    <source>
        <dbReference type="ARBA" id="ARBA00023221"/>
    </source>
</evidence>
<dbReference type="NCBIfam" id="NF005559">
    <property type="entry name" value="PRK07231.1"/>
    <property type="match status" value="1"/>
</dbReference>
<dbReference type="InterPro" id="IPR020904">
    <property type="entry name" value="Sc_DH/Rdtase_CS"/>
</dbReference>
<dbReference type="InterPro" id="IPR002347">
    <property type="entry name" value="SDR_fam"/>
</dbReference>
<dbReference type="GO" id="GO:0008206">
    <property type="term" value="P:bile acid metabolic process"/>
    <property type="evidence" value="ECO:0007669"/>
    <property type="project" value="UniProtKB-ARBA"/>
</dbReference>
<dbReference type="PROSITE" id="PS00061">
    <property type="entry name" value="ADH_SHORT"/>
    <property type="match status" value="1"/>
</dbReference>
<dbReference type="PRINTS" id="PR00081">
    <property type="entry name" value="GDHRDH"/>
</dbReference>
<dbReference type="Pfam" id="PF13561">
    <property type="entry name" value="adh_short_C2"/>
    <property type="match status" value="1"/>
</dbReference>
<dbReference type="AlphaFoldDB" id="A0A810QHS3"/>
<proteinExistence type="inferred from homology"/>
<dbReference type="Gene3D" id="3.40.50.720">
    <property type="entry name" value="NAD(P)-binding Rossmann-like Domain"/>
    <property type="match status" value="1"/>
</dbReference>
<dbReference type="FunFam" id="3.40.50.720:FF:000084">
    <property type="entry name" value="Short-chain dehydrogenase reductase"/>
    <property type="match status" value="1"/>
</dbReference>
<organism evidence="4 5">
    <name type="scientific">Pusillibacter faecalis</name>
    <dbReference type="NCBI Taxonomy" id="2714358"/>
    <lineage>
        <taxon>Bacteria</taxon>
        <taxon>Bacillati</taxon>
        <taxon>Bacillota</taxon>
        <taxon>Clostridia</taxon>
        <taxon>Eubacteriales</taxon>
        <taxon>Oscillospiraceae</taxon>
        <taxon>Pusillibacter</taxon>
    </lineage>
</organism>
<keyword evidence="3" id="KW-0443">Lipid metabolism</keyword>
<dbReference type="PANTHER" id="PTHR42879">
    <property type="entry name" value="3-OXOACYL-(ACYL-CARRIER-PROTEIN) REDUCTASE"/>
    <property type="match status" value="1"/>
</dbReference>
<dbReference type="PRINTS" id="PR00080">
    <property type="entry name" value="SDRFAMILY"/>
</dbReference>
<dbReference type="Proteomes" id="UP000679848">
    <property type="component" value="Chromosome"/>
</dbReference>
<evidence type="ECO:0000313" key="5">
    <source>
        <dbReference type="Proteomes" id="UP000679848"/>
    </source>
</evidence>
<evidence type="ECO:0000256" key="1">
    <source>
        <dbReference type="ARBA" id="ARBA00006484"/>
    </source>
</evidence>
<dbReference type="PANTHER" id="PTHR42879:SF2">
    <property type="entry name" value="3-OXOACYL-[ACYL-CARRIER-PROTEIN] REDUCTASE FABG"/>
    <property type="match status" value="1"/>
</dbReference>
<evidence type="ECO:0000256" key="2">
    <source>
        <dbReference type="ARBA" id="ARBA00023002"/>
    </source>
</evidence>
<dbReference type="KEGG" id="pfaa:MM59RIKEN_13120"/>